<evidence type="ECO:0000313" key="2">
    <source>
        <dbReference type="EMBL" id="MFC6766022.1"/>
    </source>
</evidence>
<dbReference type="InterPro" id="IPR013320">
    <property type="entry name" value="ConA-like_dom_sf"/>
</dbReference>
<gene>
    <name evidence="2" type="ORF">ACFQE6_13795</name>
</gene>
<keyword evidence="3" id="KW-1185">Reference proteome</keyword>
<dbReference type="EMBL" id="JBHSWV010000210">
    <property type="protein sequence ID" value="MFC6766022.1"/>
    <property type="molecule type" value="Genomic_DNA"/>
</dbReference>
<reference evidence="2 3" key="1">
    <citation type="journal article" date="2019" name="Int. J. Syst. Evol. Microbiol.">
        <title>The Global Catalogue of Microorganisms (GCM) 10K type strain sequencing project: providing services to taxonomists for standard genome sequencing and annotation.</title>
        <authorList>
            <consortium name="The Broad Institute Genomics Platform"/>
            <consortium name="The Broad Institute Genome Sequencing Center for Infectious Disease"/>
            <person name="Wu L."/>
            <person name="Ma J."/>
        </authorList>
    </citation>
    <scope>NUCLEOTIDE SEQUENCE [LARGE SCALE GENOMIC DNA]</scope>
    <source>
        <strain evidence="2 3">LMG 29247</strain>
    </source>
</reference>
<dbReference type="AlphaFoldDB" id="A0ABD5SLV7"/>
<dbReference type="RefSeq" id="WP_273739012.1">
    <property type="nucleotide sequence ID" value="NZ_JAQIVI010000210.1"/>
</dbReference>
<name>A0ABD5SLV7_9EURY</name>
<evidence type="ECO:0000313" key="3">
    <source>
        <dbReference type="Proteomes" id="UP001596383"/>
    </source>
</evidence>
<proteinExistence type="predicted"/>
<comment type="caution">
    <text evidence="2">The sequence shown here is derived from an EMBL/GenBank/DDBJ whole genome shotgun (WGS) entry which is preliminary data.</text>
</comment>
<dbReference type="Pfam" id="PF13385">
    <property type="entry name" value="Laminin_G_3"/>
    <property type="match status" value="1"/>
</dbReference>
<feature type="compositionally biased region" description="Basic and acidic residues" evidence="1">
    <location>
        <begin position="36"/>
        <end position="46"/>
    </location>
</feature>
<feature type="region of interest" description="Disordered" evidence="1">
    <location>
        <begin position="1"/>
        <end position="46"/>
    </location>
</feature>
<feature type="region of interest" description="Disordered" evidence="1">
    <location>
        <begin position="557"/>
        <end position="588"/>
    </location>
</feature>
<evidence type="ECO:0000256" key="1">
    <source>
        <dbReference type="SAM" id="MobiDB-lite"/>
    </source>
</evidence>
<organism evidence="2 3">
    <name type="scientific">Natrinema soli</name>
    <dbReference type="NCBI Taxonomy" id="1930624"/>
    <lineage>
        <taxon>Archaea</taxon>
        <taxon>Methanobacteriati</taxon>
        <taxon>Methanobacteriota</taxon>
        <taxon>Stenosarchaea group</taxon>
        <taxon>Halobacteria</taxon>
        <taxon>Halobacteriales</taxon>
        <taxon>Natrialbaceae</taxon>
        <taxon>Natrinema</taxon>
    </lineage>
</organism>
<dbReference type="Gene3D" id="2.60.120.200">
    <property type="match status" value="1"/>
</dbReference>
<dbReference type="Proteomes" id="UP001596383">
    <property type="component" value="Unassembled WGS sequence"/>
</dbReference>
<sequence length="610" mass="67868">MSRPLPSDLTQPLPRTAGDPLPMTAGGPFPGVAGFGDRDRPSSDDDLLRVPGRFALTIVRGEHRTQLGPEALEIEDLVDVSPVREHSAISDFSIEVSGNRDLEDWGRAIAWLTFDERVEFVGRLEVIETDDRGWSTTLKGRDSGAFLDENSYDFGVESTEGWRAIEQCWNAVAPQWDVDVVPSANPQPVGEFNSDGSPKEILQEIHDEFNFKFVIDRRRLRRATAFPARRLVRPGAWETINLKTKRDVTGYYNAARVIGAARPDGTRYGDVFIDEDEVDRIMADEGIPREDAIALTDERDISLDSNEQCLRRAESIVEEAIQNDERSATIDTTATMLDPGYAYTIDELDDLRAVGPYSAQFDGNDAHIEIGNDVFSRRTRSGALTMWARAQWSTLADADVRMIGSAPIRTTNSEYAQLRFETNAGGAAVRSFDAGPEDGVWHLHHWDWDYDPASNTTSVRGGHDGEIVDTLTFDGEINASGSQPVYLGRWGTDYYPGYLEDVRLFDRPLEAGGYELLADGQDSPGRPLQHRWRLHEGPNRADQTVHDVVGGAHGERIGVESAGSPQTLERTDFGISRGSHDGTLNFDEPHSVRRSIKALERDQRRTKRGA</sequence>
<protein>
    <submittedName>
        <fullName evidence="2">LamG domain-containing protein</fullName>
    </submittedName>
</protein>
<dbReference type="SUPFAM" id="SSF49899">
    <property type="entry name" value="Concanavalin A-like lectins/glucanases"/>
    <property type="match status" value="1"/>
</dbReference>
<accession>A0ABD5SLV7</accession>